<protein>
    <submittedName>
        <fullName evidence="1">Uncharacterized protein</fullName>
    </submittedName>
</protein>
<name>A0A0A7PFL8_9SPHN</name>
<dbReference type="Proteomes" id="UP000030907">
    <property type="component" value="Chromosome"/>
</dbReference>
<dbReference type="RefSeq" id="WP_039580556.1">
    <property type="nucleotide sequence ID" value="NZ_CP009122.1"/>
</dbReference>
<dbReference type="InterPro" id="IPR046121">
    <property type="entry name" value="DUF6118"/>
</dbReference>
<reference evidence="1 2" key="1">
    <citation type="journal article" date="2015" name="Int. J. Syst. Evol. Microbiol.">
        <title>Description of Sphingopyxis fribergensis sp. nov. - a soil bacterium with the ability to degrade styrene and phenylacetic acid.</title>
        <authorList>
            <person name="Oelschlagel M."/>
            <person name="Ruckert C."/>
            <person name="Kalinowski J."/>
            <person name="Schmidt G."/>
            <person name="Schlomann M."/>
            <person name="Tischler D."/>
        </authorList>
    </citation>
    <scope>NUCLEOTIDE SEQUENCE [LARGE SCALE GENOMIC DNA]</scope>
    <source>
        <strain evidence="1 2">Kp5.2</strain>
    </source>
</reference>
<evidence type="ECO:0000313" key="1">
    <source>
        <dbReference type="EMBL" id="AJA08921.1"/>
    </source>
</evidence>
<keyword evidence="2" id="KW-1185">Reference proteome</keyword>
<dbReference type="HOGENOM" id="CLU_094578_0_0_5"/>
<accession>A0A0A7PFL8</accession>
<dbReference type="EMBL" id="CP009122">
    <property type="protein sequence ID" value="AJA08921.1"/>
    <property type="molecule type" value="Genomic_DNA"/>
</dbReference>
<dbReference type="KEGG" id="sphk:SKP52_10070"/>
<dbReference type="AlphaFoldDB" id="A0A0A7PFL8"/>
<proteinExistence type="predicted"/>
<dbReference type="Pfam" id="PF19613">
    <property type="entry name" value="DUF6118"/>
    <property type="match status" value="1"/>
</dbReference>
<dbReference type="STRING" id="1515612.SKP52_10070"/>
<evidence type="ECO:0000313" key="2">
    <source>
        <dbReference type="Proteomes" id="UP000030907"/>
    </source>
</evidence>
<gene>
    <name evidence="1" type="ORF">SKP52_10070</name>
</gene>
<organism evidence="1 2">
    <name type="scientific">Sphingopyxis fribergensis</name>
    <dbReference type="NCBI Taxonomy" id="1515612"/>
    <lineage>
        <taxon>Bacteria</taxon>
        <taxon>Pseudomonadati</taxon>
        <taxon>Pseudomonadota</taxon>
        <taxon>Alphaproteobacteria</taxon>
        <taxon>Sphingomonadales</taxon>
        <taxon>Sphingomonadaceae</taxon>
        <taxon>Sphingopyxis</taxon>
    </lineage>
</organism>
<sequence>MPEDELEIDDPATAAFRRLEGEVALMRRATEKLAAEKSEIRIPDYSLTLGEISNRLDAAEETLTTILGKPAMELTPEDMARRIDRVVQDARQSTEGWIRNSQDRYEDAIRGVLGVSATLRAAYQQRLHLWCAGGGGLLAGCLLWSILPGALARALPDRWQLPERMAAHVVGAPSVWDGGIQLMQAGSPEAYRAIAAAAEMRRDNREKIEGCEKAALKAKRPVNCTIRVGHPEI</sequence>
<dbReference type="OrthoDB" id="7277275at2"/>